<evidence type="ECO:0000256" key="3">
    <source>
        <dbReference type="ARBA" id="ARBA00022692"/>
    </source>
</evidence>
<keyword evidence="8" id="KW-1185">Reference proteome</keyword>
<protein>
    <submittedName>
        <fullName evidence="7">Threonine/homoserine/homoserine lactone efflux protein</fullName>
    </submittedName>
</protein>
<dbReference type="RefSeq" id="WP_072957342.1">
    <property type="nucleotide sequence ID" value="NZ_FQUH01000005.1"/>
</dbReference>
<name>A0A1M4YUA2_VIBGA</name>
<accession>A0A1M4YUA2</accession>
<dbReference type="PIRSF" id="PIRSF006324">
    <property type="entry name" value="LeuE"/>
    <property type="match status" value="1"/>
</dbReference>
<dbReference type="Pfam" id="PF01810">
    <property type="entry name" value="LysE"/>
    <property type="match status" value="1"/>
</dbReference>
<keyword evidence="4 6" id="KW-1133">Transmembrane helix</keyword>
<feature type="transmembrane region" description="Helical" evidence="6">
    <location>
        <begin position="145"/>
        <end position="170"/>
    </location>
</feature>
<keyword evidence="3 6" id="KW-0812">Transmembrane</keyword>
<dbReference type="PANTHER" id="PTHR30086">
    <property type="entry name" value="ARGININE EXPORTER PROTEIN ARGO"/>
    <property type="match status" value="1"/>
</dbReference>
<dbReference type="Proteomes" id="UP000184159">
    <property type="component" value="Unassembled WGS sequence"/>
</dbReference>
<sequence length="204" mass="22662">MNDGIVYFLISVLIINLSPGPAMLYVMNQSLIHGFKTGIKAAAGVEVGVFFYVLLTALGLVVVFQKVPILYEIMQICGAIYLLYLAYSSWPRHNQEQGGANGTKENQANMVFRKGVLINITNPKIGLFFLSLLPQFVPNNSESAWMYFLAYGLIFNLGGIIVNTTVGLTAQSMKSVLSRLSWFDYVPPILFFLIAVSTFMREIV</sequence>
<keyword evidence="5 6" id="KW-0472">Membrane</keyword>
<proteinExistence type="predicted"/>
<evidence type="ECO:0000256" key="4">
    <source>
        <dbReference type="ARBA" id="ARBA00022989"/>
    </source>
</evidence>
<evidence type="ECO:0000256" key="5">
    <source>
        <dbReference type="ARBA" id="ARBA00023136"/>
    </source>
</evidence>
<dbReference type="PANTHER" id="PTHR30086:SF20">
    <property type="entry name" value="ARGININE EXPORTER PROTEIN ARGO-RELATED"/>
    <property type="match status" value="1"/>
</dbReference>
<feature type="transmembrane region" description="Helical" evidence="6">
    <location>
        <begin position="39"/>
        <end position="63"/>
    </location>
</feature>
<evidence type="ECO:0000256" key="1">
    <source>
        <dbReference type="ARBA" id="ARBA00004651"/>
    </source>
</evidence>
<gene>
    <name evidence="7" type="ORF">SAMN02745781_01439</name>
</gene>
<feature type="transmembrane region" description="Helical" evidence="6">
    <location>
        <begin position="6"/>
        <end position="27"/>
    </location>
</feature>
<feature type="transmembrane region" description="Helical" evidence="6">
    <location>
        <begin position="116"/>
        <end position="133"/>
    </location>
</feature>
<dbReference type="AlphaFoldDB" id="A0A1M4YUA2"/>
<organism evidence="7 8">
    <name type="scientific">Vibrio gazogenes DSM 21264 = NBRC 103151</name>
    <dbReference type="NCBI Taxonomy" id="1123492"/>
    <lineage>
        <taxon>Bacteria</taxon>
        <taxon>Pseudomonadati</taxon>
        <taxon>Pseudomonadota</taxon>
        <taxon>Gammaproteobacteria</taxon>
        <taxon>Vibrionales</taxon>
        <taxon>Vibrionaceae</taxon>
        <taxon>Vibrio</taxon>
    </lineage>
</organism>
<evidence type="ECO:0000256" key="6">
    <source>
        <dbReference type="SAM" id="Phobius"/>
    </source>
</evidence>
<dbReference type="EMBL" id="FQUH01000005">
    <property type="protein sequence ID" value="SHF09147.1"/>
    <property type="molecule type" value="Genomic_DNA"/>
</dbReference>
<dbReference type="GO" id="GO:0005886">
    <property type="term" value="C:plasma membrane"/>
    <property type="evidence" value="ECO:0007669"/>
    <property type="project" value="UniProtKB-SubCell"/>
</dbReference>
<feature type="transmembrane region" description="Helical" evidence="6">
    <location>
        <begin position="182"/>
        <end position="200"/>
    </location>
</feature>
<comment type="subcellular location">
    <subcellularLocation>
        <location evidence="1">Cell membrane</location>
        <topology evidence="1">Multi-pass membrane protein</topology>
    </subcellularLocation>
</comment>
<evidence type="ECO:0000313" key="8">
    <source>
        <dbReference type="Proteomes" id="UP000184159"/>
    </source>
</evidence>
<keyword evidence="2" id="KW-1003">Cell membrane</keyword>
<reference evidence="8" key="1">
    <citation type="submission" date="2016-11" db="EMBL/GenBank/DDBJ databases">
        <authorList>
            <person name="Varghese N."/>
            <person name="Submissions S."/>
        </authorList>
    </citation>
    <scope>NUCLEOTIDE SEQUENCE [LARGE SCALE GENOMIC DNA]</scope>
    <source>
        <strain evidence="8">DSM 21264</strain>
    </source>
</reference>
<dbReference type="InterPro" id="IPR001123">
    <property type="entry name" value="LeuE-type"/>
</dbReference>
<evidence type="ECO:0000256" key="2">
    <source>
        <dbReference type="ARBA" id="ARBA00022475"/>
    </source>
</evidence>
<evidence type="ECO:0000313" key="7">
    <source>
        <dbReference type="EMBL" id="SHF09147.1"/>
    </source>
</evidence>
<dbReference type="GO" id="GO:0015171">
    <property type="term" value="F:amino acid transmembrane transporter activity"/>
    <property type="evidence" value="ECO:0007669"/>
    <property type="project" value="TreeGrafter"/>
</dbReference>